<accession>A0A813TY06</accession>
<dbReference type="PANTHER" id="PTHR46481:SF10">
    <property type="entry name" value="ZINC FINGER BED DOMAIN-CONTAINING PROTEIN 39"/>
    <property type="match status" value="1"/>
</dbReference>
<dbReference type="GO" id="GO:0008270">
    <property type="term" value="F:zinc ion binding"/>
    <property type="evidence" value="ECO:0007669"/>
    <property type="project" value="UniProtKB-KW"/>
</dbReference>
<evidence type="ECO:0000313" key="7">
    <source>
        <dbReference type="EMBL" id="CAF0815749.1"/>
    </source>
</evidence>
<proteinExistence type="predicted"/>
<dbReference type="InterPro" id="IPR008906">
    <property type="entry name" value="HATC_C_dom"/>
</dbReference>
<dbReference type="GO" id="GO:0005634">
    <property type="term" value="C:nucleus"/>
    <property type="evidence" value="ECO:0007669"/>
    <property type="project" value="UniProtKB-SubCell"/>
</dbReference>
<dbReference type="Proteomes" id="UP000663879">
    <property type="component" value="Unassembled WGS sequence"/>
</dbReference>
<evidence type="ECO:0000259" key="6">
    <source>
        <dbReference type="Pfam" id="PF05699"/>
    </source>
</evidence>
<gene>
    <name evidence="7" type="ORF">OXX778_LOCUS7202</name>
</gene>
<dbReference type="OrthoDB" id="8032690at2759"/>
<dbReference type="PANTHER" id="PTHR46481">
    <property type="entry name" value="ZINC FINGER BED DOMAIN-CONTAINING PROTEIN 4"/>
    <property type="match status" value="1"/>
</dbReference>
<dbReference type="GO" id="GO:0046983">
    <property type="term" value="F:protein dimerization activity"/>
    <property type="evidence" value="ECO:0007669"/>
    <property type="project" value="InterPro"/>
</dbReference>
<organism evidence="7 8">
    <name type="scientific">Brachionus calyciflorus</name>
    <dbReference type="NCBI Taxonomy" id="104777"/>
    <lineage>
        <taxon>Eukaryota</taxon>
        <taxon>Metazoa</taxon>
        <taxon>Spiralia</taxon>
        <taxon>Gnathifera</taxon>
        <taxon>Rotifera</taxon>
        <taxon>Eurotatoria</taxon>
        <taxon>Monogononta</taxon>
        <taxon>Pseudotrocha</taxon>
        <taxon>Ploima</taxon>
        <taxon>Brachionidae</taxon>
        <taxon>Brachionus</taxon>
    </lineage>
</organism>
<dbReference type="EMBL" id="CAJNOC010000906">
    <property type="protein sequence ID" value="CAF0815749.1"/>
    <property type="molecule type" value="Genomic_DNA"/>
</dbReference>
<evidence type="ECO:0000256" key="4">
    <source>
        <dbReference type="ARBA" id="ARBA00022833"/>
    </source>
</evidence>
<name>A0A813TY06_9BILA</name>
<comment type="caution">
    <text evidence="7">The sequence shown here is derived from an EMBL/GenBank/DDBJ whole genome shotgun (WGS) entry which is preliminary data.</text>
</comment>
<evidence type="ECO:0000313" key="8">
    <source>
        <dbReference type="Proteomes" id="UP000663879"/>
    </source>
</evidence>
<keyword evidence="4" id="KW-0862">Zinc</keyword>
<keyword evidence="8" id="KW-1185">Reference proteome</keyword>
<dbReference type="InterPro" id="IPR012337">
    <property type="entry name" value="RNaseH-like_sf"/>
</dbReference>
<dbReference type="SUPFAM" id="SSF53098">
    <property type="entry name" value="Ribonuclease H-like"/>
    <property type="match status" value="1"/>
</dbReference>
<sequence length="578" mass="67870">MPNRSKTAISRVNEFGKDILSAVDNELFCSVCTLKLDFTRKSSIEQHFKTITHQKNVKKSAKKKAVGQLFLDSNADKIKENLARDLLEAFTCANIPLNKLENDSIKNLFEKYLPTNVPFPSTSLVRKQIPVYYNEIFESIKVDIKNKKVAILCDESTDSQQRYFLQILCKVLDSFSNKAPYLLETIYLEKTNYKTVSQSVLKILAKFEISLDNVYGFVTDNGSYMLKAYNSVLENVLPNSRHITCAAHIIALVADTWRKELPKLDRLVSLIKFMFCKSPIRRSRYKTFLTEMNAGKVILPPEPVLTRWNTWFMAVTYHIDYWSYLTTFVDDEIRLFSETENLKDLLELLKNDELKKEAELVSQNCEKFIILQQKFQGNSVLAPQVFNDFNELYFWLEAKKDDFKDDIKILRLFERSQAKLKFYLFDNGMPSMNLFKSSRFLDPRQFRYFEKDFDKLSMDIPELRDAKEEWLLYLDLIKELNFEVSFDLNQFWLSNKKKFGKLFEISQWLLYYPNNSADCERSISIYNKILTDDRNRLTQESLVYLNFIYFNQKNGLKANDDASLNDTSENDCILIEQD</sequence>
<keyword evidence="2" id="KW-0479">Metal-binding</keyword>
<keyword evidence="3" id="KW-0863">Zinc-finger</keyword>
<reference evidence="7" key="1">
    <citation type="submission" date="2021-02" db="EMBL/GenBank/DDBJ databases">
        <authorList>
            <person name="Nowell W R."/>
        </authorList>
    </citation>
    <scope>NUCLEOTIDE SEQUENCE</scope>
    <source>
        <strain evidence="7">Ploen Becks lab</strain>
    </source>
</reference>
<dbReference type="Pfam" id="PF05699">
    <property type="entry name" value="Dimer_Tnp_hAT"/>
    <property type="match status" value="1"/>
</dbReference>
<dbReference type="AlphaFoldDB" id="A0A813TY06"/>
<protein>
    <recommendedName>
        <fullName evidence="6">HAT C-terminal dimerisation domain-containing protein</fullName>
    </recommendedName>
</protein>
<comment type="subcellular location">
    <subcellularLocation>
        <location evidence="1">Nucleus</location>
    </subcellularLocation>
</comment>
<feature type="domain" description="HAT C-terminal dimerisation" evidence="6">
    <location>
        <begin position="473"/>
        <end position="548"/>
    </location>
</feature>
<evidence type="ECO:0000256" key="2">
    <source>
        <dbReference type="ARBA" id="ARBA00022723"/>
    </source>
</evidence>
<dbReference type="InterPro" id="IPR052035">
    <property type="entry name" value="ZnF_BED_domain_contain"/>
</dbReference>
<evidence type="ECO:0000256" key="1">
    <source>
        <dbReference type="ARBA" id="ARBA00004123"/>
    </source>
</evidence>
<keyword evidence="5" id="KW-0539">Nucleus</keyword>
<evidence type="ECO:0000256" key="3">
    <source>
        <dbReference type="ARBA" id="ARBA00022771"/>
    </source>
</evidence>
<evidence type="ECO:0000256" key="5">
    <source>
        <dbReference type="ARBA" id="ARBA00023242"/>
    </source>
</evidence>